<comment type="caution">
    <text evidence="1">The sequence shown here is derived from an EMBL/GenBank/DDBJ whole genome shotgun (WGS) entry which is preliminary data.</text>
</comment>
<protein>
    <recommendedName>
        <fullName evidence="3">Cell division protein FtsL</fullName>
    </recommendedName>
</protein>
<sequence length="90" mass="9910">MKKTIILTLIPLLILFVVQITVSAKVSGIGKDVALIEANAIKLDRENDLLQHKVASETALLIVQQKAEKLGITTKVPVEFLDDSVYVVQR</sequence>
<dbReference type="AlphaFoldDB" id="A0A2H0BWH7"/>
<proteinExistence type="predicted"/>
<dbReference type="EMBL" id="PCTA01000010">
    <property type="protein sequence ID" value="PIP61899.1"/>
    <property type="molecule type" value="Genomic_DNA"/>
</dbReference>
<accession>A0A2H0BWH7</accession>
<name>A0A2H0BWH7_9BACT</name>
<gene>
    <name evidence="1" type="ORF">COW99_01595</name>
</gene>
<evidence type="ECO:0000313" key="2">
    <source>
        <dbReference type="Proteomes" id="UP000231246"/>
    </source>
</evidence>
<organism evidence="1 2">
    <name type="scientific">Candidatus Roizmanbacteria bacterium CG22_combo_CG10-13_8_21_14_all_38_20</name>
    <dbReference type="NCBI Taxonomy" id="1974862"/>
    <lineage>
        <taxon>Bacteria</taxon>
        <taxon>Candidatus Roizmaniibacteriota</taxon>
    </lineage>
</organism>
<evidence type="ECO:0000313" key="1">
    <source>
        <dbReference type="EMBL" id="PIP61899.1"/>
    </source>
</evidence>
<evidence type="ECO:0008006" key="3">
    <source>
        <dbReference type="Google" id="ProtNLM"/>
    </source>
</evidence>
<dbReference type="Proteomes" id="UP000231246">
    <property type="component" value="Unassembled WGS sequence"/>
</dbReference>
<reference evidence="1 2" key="1">
    <citation type="submission" date="2017-09" db="EMBL/GenBank/DDBJ databases">
        <title>Depth-based differentiation of microbial function through sediment-hosted aquifers and enrichment of novel symbionts in the deep terrestrial subsurface.</title>
        <authorList>
            <person name="Probst A.J."/>
            <person name="Ladd B."/>
            <person name="Jarett J.K."/>
            <person name="Geller-Mcgrath D.E."/>
            <person name="Sieber C.M."/>
            <person name="Emerson J.B."/>
            <person name="Anantharaman K."/>
            <person name="Thomas B.C."/>
            <person name="Malmstrom R."/>
            <person name="Stieglmeier M."/>
            <person name="Klingl A."/>
            <person name="Woyke T."/>
            <person name="Ryan C.M."/>
            <person name="Banfield J.F."/>
        </authorList>
    </citation>
    <scope>NUCLEOTIDE SEQUENCE [LARGE SCALE GENOMIC DNA]</scope>
    <source>
        <strain evidence="1">CG22_combo_CG10-13_8_21_14_all_38_20</strain>
    </source>
</reference>